<dbReference type="EMBL" id="CADCWM010000632">
    <property type="protein sequence ID" value="CAA9573212.1"/>
    <property type="molecule type" value="Genomic_DNA"/>
</dbReference>
<accession>A0A6J4VA86</accession>
<dbReference type="InterPro" id="IPR023286">
    <property type="entry name" value="ABATE_dom_sf"/>
</dbReference>
<reference evidence="2" key="1">
    <citation type="submission" date="2020-02" db="EMBL/GenBank/DDBJ databases">
        <authorList>
            <person name="Meier V. D."/>
        </authorList>
    </citation>
    <scope>NUCLEOTIDE SEQUENCE</scope>
    <source>
        <strain evidence="2">AVDCRST_MAG88</strain>
    </source>
</reference>
<dbReference type="Gene3D" id="1.10.3300.10">
    <property type="entry name" value="Jann2411-like domain"/>
    <property type="match status" value="1"/>
</dbReference>
<feature type="domain" description="Zinc finger CGNR" evidence="1">
    <location>
        <begin position="94"/>
        <end position="137"/>
    </location>
</feature>
<dbReference type="Pfam" id="PF07336">
    <property type="entry name" value="ABATE"/>
    <property type="match status" value="1"/>
</dbReference>
<dbReference type="SUPFAM" id="SSF160904">
    <property type="entry name" value="Jann2411-like"/>
    <property type="match status" value="1"/>
</dbReference>
<dbReference type="PANTHER" id="PTHR35525">
    <property type="entry name" value="BLL6575 PROTEIN"/>
    <property type="match status" value="1"/>
</dbReference>
<name>A0A6J4VA86_9BACT</name>
<dbReference type="Pfam" id="PF11706">
    <property type="entry name" value="zf-CGNR"/>
    <property type="match status" value="1"/>
</dbReference>
<sequence length="143" mass="15864">GRHPVATGVVLAHALVLREAIFRVFAAIAHDRPPATDDLDALSGAWADALPHARLRDTAAGFDWRWSGEAALERPLWPVVQSAVTLLTTQDLTRVKVCASTDSCGWLFLDTSRNRSRQWCDVAYCGNRARARRHYARTKGERG</sequence>
<protein>
    <recommendedName>
        <fullName evidence="1">Zinc finger CGNR domain-containing protein</fullName>
    </recommendedName>
</protein>
<dbReference type="PANTHER" id="PTHR35525:SF3">
    <property type="entry name" value="BLL6575 PROTEIN"/>
    <property type="match status" value="1"/>
</dbReference>
<dbReference type="InterPro" id="IPR010852">
    <property type="entry name" value="ABATE"/>
</dbReference>
<dbReference type="InterPro" id="IPR021005">
    <property type="entry name" value="Znf_CGNR"/>
</dbReference>
<organism evidence="2">
    <name type="scientific">uncultured Thermomicrobiales bacterium</name>
    <dbReference type="NCBI Taxonomy" id="1645740"/>
    <lineage>
        <taxon>Bacteria</taxon>
        <taxon>Pseudomonadati</taxon>
        <taxon>Thermomicrobiota</taxon>
        <taxon>Thermomicrobia</taxon>
        <taxon>Thermomicrobiales</taxon>
        <taxon>environmental samples</taxon>
    </lineage>
</organism>
<dbReference type="AlphaFoldDB" id="A0A6J4VA86"/>
<proteinExistence type="predicted"/>
<evidence type="ECO:0000259" key="1">
    <source>
        <dbReference type="Pfam" id="PF11706"/>
    </source>
</evidence>
<feature type="non-terminal residue" evidence="2">
    <location>
        <position position="1"/>
    </location>
</feature>
<evidence type="ECO:0000313" key="2">
    <source>
        <dbReference type="EMBL" id="CAA9573212.1"/>
    </source>
</evidence>
<gene>
    <name evidence="2" type="ORF">AVDCRST_MAG88-2547</name>
</gene>